<sequence length="446" mass="50232">MMHTRRSFLRCATGATLALPFLESLQAATARPAQRLAVFYVPIGVVRRNFYPGEQALGLVDFNDKEGQKKYREKFAIRPPGFYPHTFTPTLQPLEKMASKISLITGLGRVWQDSSDPHEQCGSCFLSSLAPNEDKTRKMPQGRSLDHVVAEKIGTETPFRTLEFSCNTHHDNKESIHFDNISWYGPDYVAPSMRDPRLAYRRMFGTQGGDPRQITDLVLADARDMKRRLGYSDQEKFGEYVESIRTIERQMDKLSSLKDELDKMKLAEPSAAYIPRGEHIRLMGDLMVAALQSGLTNVATLMIGPERWDTPYLFEEVSKDPLSHHKMSHNPIEYARQLEQVDAFHMRQFAYLVERMDSIREVDGSTLLDNTLFTYGSGLGDGSTHQYDRLPIIIVGSGGGRIKTGRHLQCAEGTPLANLWLTQATALGLSRDRFADSTGVIPEILG</sequence>
<dbReference type="PROSITE" id="PS51318">
    <property type="entry name" value="TAT"/>
    <property type="match status" value="1"/>
</dbReference>
<dbReference type="OrthoDB" id="177609at2"/>
<accession>A0A4R7RMI7</accession>
<dbReference type="InterPro" id="IPR006311">
    <property type="entry name" value="TAT_signal"/>
</dbReference>
<evidence type="ECO:0000313" key="2">
    <source>
        <dbReference type="Proteomes" id="UP000295662"/>
    </source>
</evidence>
<comment type="caution">
    <text evidence="1">The sequence shown here is derived from an EMBL/GenBank/DDBJ whole genome shotgun (WGS) entry which is preliminary data.</text>
</comment>
<dbReference type="EMBL" id="SOCA01000008">
    <property type="protein sequence ID" value="TDU66604.1"/>
    <property type="molecule type" value="Genomic_DNA"/>
</dbReference>
<dbReference type="Pfam" id="PF07586">
    <property type="entry name" value="HXXSHH"/>
    <property type="match status" value="1"/>
</dbReference>
<reference evidence="1 2" key="1">
    <citation type="submission" date="2019-03" db="EMBL/GenBank/DDBJ databases">
        <title>Genomic Encyclopedia of Archaeal and Bacterial Type Strains, Phase II (KMG-II): from individual species to whole genera.</title>
        <authorList>
            <person name="Goeker M."/>
        </authorList>
    </citation>
    <scope>NUCLEOTIDE SEQUENCE [LARGE SCALE GENOMIC DNA]</scope>
    <source>
        <strain evidence="1 2">ATCC 25309</strain>
    </source>
</reference>
<dbReference type="AlphaFoldDB" id="A0A4R7RMI7"/>
<proteinExistence type="predicted"/>
<dbReference type="RefSeq" id="WP_133796698.1">
    <property type="nucleotide sequence ID" value="NZ_SOCA01000008.1"/>
</dbReference>
<evidence type="ECO:0000313" key="1">
    <source>
        <dbReference type="EMBL" id="TDU66604.1"/>
    </source>
</evidence>
<name>A0A4R7RMI7_9BACT</name>
<protein>
    <submittedName>
        <fullName evidence="1">Uncharacterized protein DUF1552</fullName>
    </submittedName>
</protein>
<dbReference type="Proteomes" id="UP000295662">
    <property type="component" value="Unassembled WGS sequence"/>
</dbReference>
<keyword evidence="2" id="KW-1185">Reference proteome</keyword>
<organism evidence="1 2">
    <name type="scientific">Prosthecobacter fusiformis</name>
    <dbReference type="NCBI Taxonomy" id="48464"/>
    <lineage>
        <taxon>Bacteria</taxon>
        <taxon>Pseudomonadati</taxon>
        <taxon>Verrucomicrobiota</taxon>
        <taxon>Verrucomicrobiia</taxon>
        <taxon>Verrucomicrobiales</taxon>
        <taxon>Verrucomicrobiaceae</taxon>
        <taxon>Prosthecobacter</taxon>
    </lineage>
</organism>
<gene>
    <name evidence="1" type="ORF">EI77_03699</name>
</gene>
<dbReference type="InterPro" id="IPR011447">
    <property type="entry name" value="DUF1552"/>
</dbReference>